<dbReference type="InParanoid" id="A0A6P7PK20"/>
<dbReference type="FunCoup" id="A0A6P7PK20">
    <property type="interactions" value="4"/>
</dbReference>
<feature type="signal peptide" evidence="2">
    <location>
        <begin position="1"/>
        <end position="19"/>
    </location>
</feature>
<dbReference type="InterPro" id="IPR001299">
    <property type="entry name" value="Ependymin"/>
</dbReference>
<feature type="chain" id="PRO_5027798621" evidence="2">
    <location>
        <begin position="20"/>
        <end position="213"/>
    </location>
</feature>
<dbReference type="RefSeq" id="XP_029029470.1">
    <property type="nucleotide sequence ID" value="XM_029173637.2"/>
</dbReference>
<accession>A0A6P7PK20</accession>
<dbReference type="Proteomes" id="UP000515150">
    <property type="component" value="Chromosome 14"/>
</dbReference>
<dbReference type="OrthoDB" id="8872894at2759"/>
<dbReference type="PANTHER" id="PTHR10697">
    <property type="entry name" value="MAMMALIAN EPENDYMIN-RELATED PROTEIN 1"/>
    <property type="match status" value="1"/>
</dbReference>
<dbReference type="SMART" id="SM00026">
    <property type="entry name" value="EPEND"/>
    <property type="match status" value="1"/>
</dbReference>
<reference evidence="4" key="1">
    <citation type="submission" date="2025-08" db="UniProtKB">
        <authorList>
            <consortium name="RefSeq"/>
        </authorList>
    </citation>
    <scope>IDENTIFICATION</scope>
</reference>
<comment type="similarity">
    <text evidence="1">Belongs to the ependymin family.</text>
</comment>
<dbReference type="CTD" id="30199"/>
<keyword evidence="2" id="KW-0732">Signal</keyword>
<dbReference type="PANTHER" id="PTHR10697:SF5">
    <property type="entry name" value="EPENDYMIN-RELATED"/>
    <property type="match status" value="1"/>
</dbReference>
<proteinExistence type="inferred from homology"/>
<dbReference type="AlphaFoldDB" id="A0A6P7PK20"/>
<name>A0A6P7PK20_BETSP</name>
<dbReference type="GO" id="GO:0005764">
    <property type="term" value="C:lysosome"/>
    <property type="evidence" value="ECO:0007669"/>
    <property type="project" value="TreeGrafter"/>
</dbReference>
<dbReference type="GeneID" id="114869406"/>
<dbReference type="GO" id="GO:0005509">
    <property type="term" value="F:calcium ion binding"/>
    <property type="evidence" value="ECO:0007669"/>
    <property type="project" value="InterPro"/>
</dbReference>
<gene>
    <name evidence="4" type="primary">epd</name>
</gene>
<keyword evidence="3" id="KW-1185">Reference proteome</keyword>
<evidence type="ECO:0000256" key="1">
    <source>
        <dbReference type="ARBA" id="ARBA00010771"/>
    </source>
</evidence>
<dbReference type="KEGG" id="bspl:114869406"/>
<evidence type="ECO:0000256" key="2">
    <source>
        <dbReference type="SAM" id="SignalP"/>
    </source>
</evidence>
<sequence>MYAAATLLLFVCFGASTHADHHQPCHSPNMTGFMSVTNLKGDVKAFGAFTYDSMGRKLRFRSNESHPTNTSQALDLLMFFAEGVFYEIDTKNQSCEKKALQCTMHPLDIPDDATFASTINSGSPTIEGEGLKLNVWKGTMPEMKGHYSMSVTMGCLPVNTFYFSESTSLFFSNTDVESEIKDPDLLLVPSFCHGLPEEETPEGTVNSFLNEFI</sequence>
<dbReference type="GO" id="GO:0007160">
    <property type="term" value="P:cell-matrix adhesion"/>
    <property type="evidence" value="ECO:0007669"/>
    <property type="project" value="InterPro"/>
</dbReference>
<evidence type="ECO:0000313" key="4">
    <source>
        <dbReference type="RefSeq" id="XP_029029470.1"/>
    </source>
</evidence>
<protein>
    <submittedName>
        <fullName evidence="4">Ependymin</fullName>
    </submittedName>
</protein>
<dbReference type="GO" id="GO:0005576">
    <property type="term" value="C:extracellular region"/>
    <property type="evidence" value="ECO:0007669"/>
    <property type="project" value="InterPro"/>
</dbReference>
<organism evidence="3 4">
    <name type="scientific">Betta splendens</name>
    <name type="common">Siamese fighting fish</name>
    <dbReference type="NCBI Taxonomy" id="158456"/>
    <lineage>
        <taxon>Eukaryota</taxon>
        <taxon>Metazoa</taxon>
        <taxon>Chordata</taxon>
        <taxon>Craniata</taxon>
        <taxon>Vertebrata</taxon>
        <taxon>Euteleostomi</taxon>
        <taxon>Actinopterygii</taxon>
        <taxon>Neopterygii</taxon>
        <taxon>Teleostei</taxon>
        <taxon>Neoteleostei</taxon>
        <taxon>Acanthomorphata</taxon>
        <taxon>Anabantaria</taxon>
        <taxon>Anabantiformes</taxon>
        <taxon>Anabantoidei</taxon>
        <taxon>Osphronemidae</taxon>
        <taxon>Betta</taxon>
    </lineage>
</organism>
<evidence type="ECO:0000313" key="3">
    <source>
        <dbReference type="Proteomes" id="UP000515150"/>
    </source>
</evidence>
<dbReference type="PRINTS" id="PR00317">
    <property type="entry name" value="EPENDYMIN"/>
</dbReference>
<dbReference type="Pfam" id="PF00811">
    <property type="entry name" value="Ependymin"/>
    <property type="match status" value="1"/>
</dbReference>